<dbReference type="EMBL" id="CM024808">
    <property type="protein sequence ID" value="KAG8006857.1"/>
    <property type="molecule type" value="Genomic_DNA"/>
</dbReference>
<evidence type="ECO:0000313" key="1">
    <source>
        <dbReference type="EMBL" id="KAG8006857.1"/>
    </source>
</evidence>
<comment type="caution">
    <text evidence="1">The sequence shown here is derived from an EMBL/GenBank/DDBJ whole genome shotgun (WGS) entry which is preliminary data.</text>
</comment>
<evidence type="ECO:0000313" key="2">
    <source>
        <dbReference type="Proteomes" id="UP000805704"/>
    </source>
</evidence>
<gene>
    <name evidence="1" type="primary">HBA</name>
    <name evidence="1" type="ORF">GBF38_022903</name>
</gene>
<reference evidence="1" key="1">
    <citation type="submission" date="2020-04" db="EMBL/GenBank/DDBJ databases">
        <title>A chromosome-scale assembly and high-density genetic map of the yellow drum (Nibea albiflora) genome.</title>
        <authorList>
            <person name="Xu D."/>
            <person name="Zhang W."/>
            <person name="Chen R."/>
            <person name="Tan P."/>
            <person name="Wang L."/>
            <person name="Song H."/>
            <person name="Tian L."/>
            <person name="Zhu Q."/>
            <person name="Wang B."/>
        </authorList>
    </citation>
    <scope>NUCLEOTIDE SEQUENCE</scope>
    <source>
        <strain evidence="1">ZJHYS-2018</strain>
    </source>
</reference>
<organism evidence="1 2">
    <name type="scientific">Nibea albiflora</name>
    <name type="common">Yellow drum</name>
    <name type="synonym">Corvina albiflora</name>
    <dbReference type="NCBI Taxonomy" id="240163"/>
    <lineage>
        <taxon>Eukaryota</taxon>
        <taxon>Metazoa</taxon>
        <taxon>Chordata</taxon>
        <taxon>Craniata</taxon>
        <taxon>Vertebrata</taxon>
        <taxon>Euteleostomi</taxon>
        <taxon>Actinopterygii</taxon>
        <taxon>Neopterygii</taxon>
        <taxon>Teleostei</taxon>
        <taxon>Neoteleostei</taxon>
        <taxon>Acanthomorphata</taxon>
        <taxon>Eupercaria</taxon>
        <taxon>Sciaenidae</taxon>
        <taxon>Nibea</taxon>
    </lineage>
</organism>
<protein>
    <submittedName>
        <fullName evidence="1">Hemoglobin subunit alpha</fullName>
    </submittedName>
</protein>
<dbReference type="Proteomes" id="UP000805704">
    <property type="component" value="Chromosome 20"/>
</dbReference>
<sequence>MSLSATDKTRVRTLWSKIESRSAELGGEALGRMLVAYPQTKIYFSEWGQDLGPQTQKVKNHGAVIMASVGKAVKNIDNLVGALSQLSELHAFKLRVDPSNFKDHRGCCKDGSAFTGDVQAAFQKFLSWWCPPWEDSTTRELQKKTMLIIC</sequence>
<accession>A0ACB7EXI8</accession>
<proteinExistence type="predicted"/>
<name>A0ACB7EXI8_NIBAL</name>
<keyword evidence="2" id="KW-1185">Reference proteome</keyword>